<reference evidence="1" key="1">
    <citation type="submission" date="2013-11" db="EMBL/GenBank/DDBJ databases">
        <title>Microbial diversity, functional groups and degradation webs in Northern and Southern Mediterranean and Red Sea marine crude oil polluted sites.</title>
        <authorList>
            <person name="Daffonchio D."/>
            <person name="Mapelli F."/>
            <person name="Ferrer M."/>
            <person name="Richter M."/>
            <person name="Cherif A."/>
            <person name="Malkawi H.I."/>
            <person name="Yakimov M.M."/>
            <person name="Abdel-Fattah Y.R."/>
            <person name="Blaghen M."/>
            <person name="Golyshin P.N."/>
            <person name="Kalogerakis N."/>
            <person name="Boon N."/>
            <person name="Magagnini M."/>
            <person name="Fava F."/>
        </authorList>
    </citation>
    <scope>NUCLEOTIDE SEQUENCE</scope>
</reference>
<evidence type="ECO:0000313" key="1">
    <source>
        <dbReference type="EMBL" id="KTF06189.1"/>
    </source>
</evidence>
<comment type="caution">
    <text evidence="1">The sequence shown here is derived from an EMBL/GenBank/DDBJ whole genome shotgun (WGS) entry which is preliminary data.</text>
</comment>
<sequence length="20" mass="2203">GRHIEKTSHSAGFFVSTLKT</sequence>
<dbReference type="AlphaFoldDB" id="A0A1B6NRW1"/>
<name>A0A1B6NRW1_9ZZZZ</name>
<proteinExistence type="predicted"/>
<protein>
    <submittedName>
        <fullName evidence="1">Uncharacterized protein</fullName>
    </submittedName>
</protein>
<feature type="non-terminal residue" evidence="1">
    <location>
        <position position="1"/>
    </location>
</feature>
<organism evidence="1">
    <name type="scientific">marine sediment metagenome</name>
    <dbReference type="NCBI Taxonomy" id="412755"/>
    <lineage>
        <taxon>unclassified sequences</taxon>
        <taxon>metagenomes</taxon>
        <taxon>ecological metagenomes</taxon>
    </lineage>
</organism>
<dbReference type="EMBL" id="AYSL01001306">
    <property type="protein sequence ID" value="KTF06189.1"/>
    <property type="molecule type" value="Genomic_DNA"/>
</dbReference>
<gene>
    <name evidence="1" type="ORF">MGSAQ_002315</name>
</gene>
<accession>A0A1B6NRW1</accession>